<reference evidence="13 14" key="1">
    <citation type="submission" date="2020-07" db="EMBL/GenBank/DDBJ databases">
        <authorList>
            <person name="Feng X."/>
        </authorList>
    </citation>
    <scope>NUCLEOTIDE SEQUENCE [LARGE SCALE GENOMIC DNA]</scope>
    <source>
        <strain evidence="13 14">JCM31066</strain>
    </source>
</reference>
<comment type="subcellular location">
    <subcellularLocation>
        <location evidence="11">Cytoplasm</location>
    </subcellularLocation>
    <text evidence="11">Associates with ribosomes.</text>
</comment>
<keyword evidence="8 11" id="KW-0234">DNA repair</keyword>
<dbReference type="Gene3D" id="3.40.50.300">
    <property type="entry name" value="P-loop containing nucleotide triphosphate hydrolases"/>
    <property type="match status" value="2"/>
</dbReference>
<sequence>MVLTLRKLHLAFGGAPLLDDVSLVLDAGERACIVGRNGTGKSTLMRVVAGRIHPDSGEVNLAAGTRVAFLPQEIPDGLHGTIGEIVAGPLHSHGLAEWEITHQVERTLERMELQAEPAFDSLSAGMRRRVLLARELVLEPELLLLDEPTNHLDIEAIAWLEAFLKAFRGAVLFVTHDRAFLQGIATRILDLDRGQLTNWDCDYKTYLQRKEEWLAAEEQNWAVFDKKLSQEETWIRQGIKARRTRNEGRVRALKRMRDERRARRERSGAVRLQFEQAGATGAKVIEAKNASFRYEDRAIIEDFTDVIERGEKIGIVGPNGAGKSTLLKLLLGVLPPATGSVQQGTGLQIAYFDQTRDALVETETVQEAVGQGHDVVEINGGRKHVLSYLQDFLFPPDRARSPVSMLSGGERNRLLLARLFTKPFNVLVMDEPTNDLDLETLELLESLLVDFKGTLLLVSHDRAFLDNVVTDLYVLEGDGRIQTYVGGYQDYLREKSAATVVAETARKTAAAKARPGNKPDKPRKFLNRERWELEAIPGEIEKLESESAAISEKLSDPQTYVTATDEVPRLKQRLHEIEDETARKFSRWEELEALRQELEG</sequence>
<dbReference type="InterPro" id="IPR051309">
    <property type="entry name" value="ABCF_ATPase"/>
</dbReference>
<evidence type="ECO:0000256" key="8">
    <source>
        <dbReference type="ARBA" id="ARBA00023204"/>
    </source>
</evidence>
<comment type="function">
    <text evidence="11">Probably plays a role in ribosome assembly or function. May be involved in resolution of branched DNA intermediates that result from template switching in postreplication gaps. Binds DNA and has ATPase activity.</text>
</comment>
<dbReference type="EMBL" id="JACHVB010000020">
    <property type="protein sequence ID" value="MBC2593927.1"/>
    <property type="molecule type" value="Genomic_DNA"/>
</dbReference>
<keyword evidence="4 11" id="KW-0227">DNA damage</keyword>
<dbReference type="CDD" id="cd03221">
    <property type="entry name" value="ABCF_EF-3"/>
    <property type="match status" value="2"/>
</dbReference>
<keyword evidence="2 11" id="KW-0677">Repeat</keyword>
<dbReference type="GO" id="GO:0043022">
    <property type="term" value="F:ribosome binding"/>
    <property type="evidence" value="ECO:0007669"/>
    <property type="project" value="UniProtKB-UniRule"/>
</dbReference>
<name>A0A842HEC4_9BACT</name>
<dbReference type="PANTHER" id="PTHR42855">
    <property type="entry name" value="ABC TRANSPORTER ATP-BINDING SUBUNIT"/>
    <property type="match status" value="1"/>
</dbReference>
<dbReference type="HAMAP" id="MF_00848">
    <property type="entry name" value="Uup"/>
    <property type="match status" value="1"/>
</dbReference>
<dbReference type="SMART" id="SM00382">
    <property type="entry name" value="AAA"/>
    <property type="match status" value="2"/>
</dbReference>
<dbReference type="GO" id="GO:0006281">
    <property type="term" value="P:DNA repair"/>
    <property type="evidence" value="ECO:0007669"/>
    <property type="project" value="UniProtKB-KW"/>
</dbReference>
<evidence type="ECO:0000259" key="12">
    <source>
        <dbReference type="PROSITE" id="PS50893"/>
    </source>
</evidence>
<feature type="domain" description="ABC transporter" evidence="12">
    <location>
        <begin position="285"/>
        <end position="503"/>
    </location>
</feature>
<dbReference type="Pfam" id="PF16326">
    <property type="entry name" value="ABC_tran_CTD"/>
    <property type="match status" value="1"/>
</dbReference>
<evidence type="ECO:0000256" key="9">
    <source>
        <dbReference type="ARBA" id="ARBA00049360"/>
    </source>
</evidence>
<keyword evidence="6 11" id="KW-0067">ATP-binding</keyword>
<evidence type="ECO:0000256" key="10">
    <source>
        <dbReference type="ARBA" id="ARBA00061478"/>
    </source>
</evidence>
<feature type="binding site" evidence="11">
    <location>
        <begin position="35"/>
        <end position="42"/>
    </location>
    <ligand>
        <name>ATP</name>
        <dbReference type="ChEBI" id="CHEBI:30616"/>
        <label>1</label>
    </ligand>
</feature>
<proteinExistence type="inferred from homology"/>
<comment type="similarity">
    <text evidence="10 11">Belongs to the ABC transporter superfamily. ABCF family. Uup subfamily.</text>
</comment>
<evidence type="ECO:0000313" key="14">
    <source>
        <dbReference type="Proteomes" id="UP000546464"/>
    </source>
</evidence>
<evidence type="ECO:0000256" key="7">
    <source>
        <dbReference type="ARBA" id="ARBA00023125"/>
    </source>
</evidence>
<dbReference type="AlphaFoldDB" id="A0A842HEC4"/>
<protein>
    <recommendedName>
        <fullName evidence="11">ATP-binding protein Uup</fullName>
        <ecNumber evidence="11">3.6.1.-</ecNumber>
    </recommendedName>
</protein>
<dbReference type="GO" id="GO:0003677">
    <property type="term" value="F:DNA binding"/>
    <property type="evidence" value="ECO:0007669"/>
    <property type="project" value="UniProtKB-UniRule"/>
</dbReference>
<dbReference type="EC" id="3.6.1.-" evidence="11"/>
<dbReference type="GO" id="GO:0016887">
    <property type="term" value="F:ATP hydrolysis activity"/>
    <property type="evidence" value="ECO:0007669"/>
    <property type="project" value="UniProtKB-UniRule"/>
</dbReference>
<comment type="caution">
    <text evidence="13">The sequence shown here is derived from an EMBL/GenBank/DDBJ whole genome shotgun (WGS) entry which is preliminary data.</text>
</comment>
<accession>A0A842HEC4</accession>
<dbReference type="FunFam" id="3.40.50.300:FF:000011">
    <property type="entry name" value="Putative ABC transporter ATP-binding component"/>
    <property type="match status" value="1"/>
</dbReference>
<evidence type="ECO:0000256" key="5">
    <source>
        <dbReference type="ARBA" id="ARBA00022801"/>
    </source>
</evidence>
<dbReference type="GO" id="GO:0005524">
    <property type="term" value="F:ATP binding"/>
    <property type="evidence" value="ECO:0007669"/>
    <property type="project" value="UniProtKB-UniRule"/>
</dbReference>
<evidence type="ECO:0000256" key="4">
    <source>
        <dbReference type="ARBA" id="ARBA00022763"/>
    </source>
</evidence>
<evidence type="ECO:0000256" key="11">
    <source>
        <dbReference type="HAMAP-Rule" id="MF_00848"/>
    </source>
</evidence>
<dbReference type="PANTHER" id="PTHR42855:SF1">
    <property type="entry name" value="ABC TRANSPORTER DOMAIN-CONTAINING PROTEIN"/>
    <property type="match status" value="1"/>
</dbReference>
<dbReference type="Pfam" id="PF12848">
    <property type="entry name" value="ABC_tran_Xtn"/>
    <property type="match status" value="1"/>
</dbReference>
<evidence type="ECO:0000256" key="6">
    <source>
        <dbReference type="ARBA" id="ARBA00022840"/>
    </source>
</evidence>
<dbReference type="InterPro" id="IPR017871">
    <property type="entry name" value="ABC_transporter-like_CS"/>
</dbReference>
<keyword evidence="5 11" id="KW-0378">Hydrolase</keyword>
<feature type="domain" description="ABC transporter" evidence="12">
    <location>
        <begin position="3"/>
        <end position="218"/>
    </location>
</feature>
<feature type="binding site" evidence="11">
    <location>
        <begin position="317"/>
        <end position="324"/>
    </location>
    <ligand>
        <name>ATP</name>
        <dbReference type="ChEBI" id="CHEBI:30616"/>
        <label>2</label>
    </ligand>
</feature>
<dbReference type="InterPro" id="IPR003593">
    <property type="entry name" value="AAA+_ATPase"/>
</dbReference>
<keyword evidence="7 11" id="KW-0238">DNA-binding</keyword>
<evidence type="ECO:0000313" key="13">
    <source>
        <dbReference type="EMBL" id="MBC2593927.1"/>
    </source>
</evidence>
<dbReference type="InterPro" id="IPR003439">
    <property type="entry name" value="ABC_transporter-like_ATP-bd"/>
</dbReference>
<dbReference type="FunFam" id="3.40.50.300:FF:000309">
    <property type="entry name" value="ABC transporter ATP-binding protein"/>
    <property type="match status" value="1"/>
</dbReference>
<evidence type="ECO:0000256" key="1">
    <source>
        <dbReference type="ARBA" id="ARBA00022490"/>
    </source>
</evidence>
<evidence type="ECO:0000256" key="3">
    <source>
        <dbReference type="ARBA" id="ARBA00022741"/>
    </source>
</evidence>
<gene>
    <name evidence="11" type="primary">uup</name>
    <name evidence="13" type="ORF">H5P28_06595</name>
</gene>
<dbReference type="SUPFAM" id="SSF52540">
    <property type="entry name" value="P-loop containing nucleoside triphosphate hydrolases"/>
    <property type="match status" value="2"/>
</dbReference>
<dbReference type="InterPro" id="IPR043686">
    <property type="entry name" value="Uup"/>
</dbReference>
<dbReference type="InterPro" id="IPR032524">
    <property type="entry name" value="ABC_tran_C"/>
</dbReference>
<keyword evidence="3 11" id="KW-0547">Nucleotide-binding</keyword>
<dbReference type="InterPro" id="IPR037118">
    <property type="entry name" value="Val-tRNA_synth_C_sf"/>
</dbReference>
<keyword evidence="1 11" id="KW-0963">Cytoplasm</keyword>
<dbReference type="Gene3D" id="1.10.287.380">
    <property type="entry name" value="Valyl-tRNA synthetase, C-terminal domain"/>
    <property type="match status" value="1"/>
</dbReference>
<comment type="catalytic activity">
    <reaction evidence="9 11">
        <text>ATP + H2O = ADP + phosphate + H(+)</text>
        <dbReference type="Rhea" id="RHEA:13065"/>
        <dbReference type="ChEBI" id="CHEBI:15377"/>
        <dbReference type="ChEBI" id="CHEBI:15378"/>
        <dbReference type="ChEBI" id="CHEBI:30616"/>
        <dbReference type="ChEBI" id="CHEBI:43474"/>
        <dbReference type="ChEBI" id="CHEBI:456216"/>
    </reaction>
</comment>
<dbReference type="PROSITE" id="PS50893">
    <property type="entry name" value="ABC_TRANSPORTER_2"/>
    <property type="match status" value="2"/>
</dbReference>
<dbReference type="InterPro" id="IPR027417">
    <property type="entry name" value="P-loop_NTPase"/>
</dbReference>
<organism evidence="13 14">
    <name type="scientific">Ruficoccus amylovorans</name>
    <dbReference type="NCBI Taxonomy" id="1804625"/>
    <lineage>
        <taxon>Bacteria</taxon>
        <taxon>Pseudomonadati</taxon>
        <taxon>Verrucomicrobiota</taxon>
        <taxon>Opitutia</taxon>
        <taxon>Puniceicoccales</taxon>
        <taxon>Cerasicoccaceae</taxon>
        <taxon>Ruficoccus</taxon>
    </lineage>
</organism>
<dbReference type="PROSITE" id="PS00211">
    <property type="entry name" value="ABC_TRANSPORTER_1"/>
    <property type="match status" value="2"/>
</dbReference>
<dbReference type="Proteomes" id="UP000546464">
    <property type="component" value="Unassembled WGS sequence"/>
</dbReference>
<dbReference type="InterPro" id="IPR032781">
    <property type="entry name" value="ABC_tran_Xtn"/>
</dbReference>
<dbReference type="Pfam" id="PF00005">
    <property type="entry name" value="ABC_tran"/>
    <property type="match status" value="2"/>
</dbReference>
<evidence type="ECO:0000256" key="2">
    <source>
        <dbReference type="ARBA" id="ARBA00022737"/>
    </source>
</evidence>
<dbReference type="GO" id="GO:0005737">
    <property type="term" value="C:cytoplasm"/>
    <property type="evidence" value="ECO:0007669"/>
    <property type="project" value="UniProtKB-SubCell"/>
</dbReference>
<keyword evidence="14" id="KW-1185">Reference proteome</keyword>